<dbReference type="PANTHER" id="PTHR14911:SF21">
    <property type="entry name" value="N2-METHYLGUANOSINE TRNA METHYLTRANSFERASE"/>
    <property type="match status" value="1"/>
</dbReference>
<evidence type="ECO:0000256" key="1">
    <source>
        <dbReference type="ARBA" id="ARBA00004496"/>
    </source>
</evidence>
<dbReference type="Proteomes" id="UP001451606">
    <property type="component" value="Chromosome"/>
</dbReference>
<dbReference type="PANTHER" id="PTHR14911">
    <property type="entry name" value="THUMP DOMAIN-CONTAINING"/>
    <property type="match status" value="1"/>
</dbReference>
<evidence type="ECO:0000256" key="3">
    <source>
        <dbReference type="ARBA" id="ARBA00022603"/>
    </source>
</evidence>
<dbReference type="AlphaFoldDB" id="A0AAX4NEQ0"/>
<dbReference type="RefSeq" id="WP_393971906.1">
    <property type="nucleotide sequence ID" value="NZ_CP133772.1"/>
</dbReference>
<evidence type="ECO:0000256" key="5">
    <source>
        <dbReference type="ARBA" id="ARBA00022691"/>
    </source>
</evidence>
<dbReference type="PROSITE" id="PS01261">
    <property type="entry name" value="UPF0020"/>
    <property type="match status" value="1"/>
</dbReference>
<dbReference type="GeneID" id="95967221"/>
<name>A0AAX4NEQ0_9ARCH</name>
<dbReference type="Pfam" id="PF01170">
    <property type="entry name" value="UPF0020"/>
    <property type="match status" value="1"/>
</dbReference>
<comment type="subcellular location">
    <subcellularLocation>
        <location evidence="1">Cytoplasm</location>
    </subcellularLocation>
</comment>
<keyword evidence="2" id="KW-0963">Cytoplasm</keyword>
<evidence type="ECO:0000259" key="7">
    <source>
        <dbReference type="Pfam" id="PF01170"/>
    </source>
</evidence>
<proteinExistence type="predicted"/>
<feature type="domain" description="Ribosomal RNA large subunit methyltransferase K/L-like methyltransferase" evidence="7">
    <location>
        <begin position="150"/>
        <end position="314"/>
    </location>
</feature>
<dbReference type="InterPro" id="IPR000241">
    <property type="entry name" value="RlmKL-like_Mtase"/>
</dbReference>
<keyword evidence="6" id="KW-0819">tRNA processing</keyword>
<dbReference type="EMBL" id="CP133772">
    <property type="protein sequence ID" value="WYX99948.1"/>
    <property type="molecule type" value="Genomic_DNA"/>
</dbReference>
<keyword evidence="4" id="KW-0808">Transferase</keyword>
<accession>A0AAX4NEQ0</accession>
<evidence type="ECO:0000313" key="8">
    <source>
        <dbReference type="EMBL" id="WYX99948.1"/>
    </source>
</evidence>
<evidence type="ECO:0000256" key="2">
    <source>
        <dbReference type="ARBA" id="ARBA00022490"/>
    </source>
</evidence>
<gene>
    <name evidence="8" type="ORF">OXIME_000494</name>
</gene>
<dbReference type="KEGG" id="omr:OXIME_000494"/>
<evidence type="ECO:0000256" key="6">
    <source>
        <dbReference type="ARBA" id="ARBA00022694"/>
    </source>
</evidence>
<dbReference type="InterPro" id="IPR053943">
    <property type="entry name" value="RlmKL-like_Mtase_CS"/>
</dbReference>
<dbReference type="GO" id="GO:0005737">
    <property type="term" value="C:cytoplasm"/>
    <property type="evidence" value="ECO:0007669"/>
    <property type="project" value="UniProtKB-SubCell"/>
</dbReference>
<dbReference type="SUPFAM" id="SSF53335">
    <property type="entry name" value="S-adenosyl-L-methionine-dependent methyltransferases"/>
    <property type="match status" value="1"/>
</dbReference>
<dbReference type="Gene3D" id="3.40.50.150">
    <property type="entry name" value="Vaccinia Virus protein VP39"/>
    <property type="match status" value="1"/>
</dbReference>
<protein>
    <submittedName>
        <fullName evidence="8">Methyltransferase</fullName>
    </submittedName>
</protein>
<dbReference type="GO" id="GO:0030488">
    <property type="term" value="P:tRNA methylation"/>
    <property type="evidence" value="ECO:0007669"/>
    <property type="project" value="TreeGrafter"/>
</dbReference>
<organism evidence="8 9">
    <name type="scientific">Oxyplasma meridianum</name>
    <dbReference type="NCBI Taxonomy" id="3073602"/>
    <lineage>
        <taxon>Archaea</taxon>
        <taxon>Methanobacteriati</taxon>
        <taxon>Thermoplasmatota</taxon>
        <taxon>Thermoplasmata</taxon>
        <taxon>Thermoplasmatales</taxon>
        <taxon>Thermoplasmataceae</taxon>
        <taxon>Oxyplasma</taxon>
    </lineage>
</organism>
<sequence length="324" mass="37080">MENNLFLLEKSRENESAFLNELESVKGTFNDFDIIENNPFFSLIKGNPENIKLCAFVNRISRVIMIADEPGKFQGIDLPPGKFFVRFWDTGKCHDQTIEPFLGDLMNGKGRISFKNPDFLVRIIHSFRWYLCIVQHERPVREFEMRRAPMRPFFSPVSLHPKFARFLVNLTRVPTGGLILDPFCGTGGILIEASLTGRKSVGNDASLNMVLGSRLNLKYMKIRDSHIIHGDFFKLGPDASYDGIATDLPYGRSAEIANYSIEELYEKAFIKFHGLLKNDRYCAVVISDTGMLKYSEGLFEIVNRTAVRQHKSLTRHFITLKKLK</sequence>
<keyword evidence="3 8" id="KW-0489">Methyltransferase</keyword>
<evidence type="ECO:0000256" key="4">
    <source>
        <dbReference type="ARBA" id="ARBA00022679"/>
    </source>
</evidence>
<keyword evidence="9" id="KW-1185">Reference proteome</keyword>
<keyword evidence="5" id="KW-0949">S-adenosyl-L-methionine</keyword>
<dbReference type="REBASE" id="822513">
    <property type="entry name" value="M.TarM1ORF494P"/>
</dbReference>
<evidence type="ECO:0000313" key="9">
    <source>
        <dbReference type="Proteomes" id="UP001451606"/>
    </source>
</evidence>
<reference evidence="8 9" key="1">
    <citation type="submission" date="2023-09" db="EMBL/GenBank/DDBJ databases">
        <authorList>
            <person name="Golyshina O.V."/>
            <person name="Lunev E.A."/>
            <person name="Bargiela R."/>
            <person name="Gaines M.C."/>
            <person name="Daum B."/>
            <person name="Bale N.J."/>
            <person name="Koenen M."/>
            <person name="Sinninghe Damst J.S."/>
            <person name="Yakimov M."/>
            <person name="Golyshin P.N."/>
        </authorList>
    </citation>
    <scope>NUCLEOTIDE SEQUENCE [LARGE SCALE GENOMIC DNA]</scope>
    <source>
        <strain evidence="8 9">M1</strain>
    </source>
</reference>
<dbReference type="InterPro" id="IPR029063">
    <property type="entry name" value="SAM-dependent_MTases_sf"/>
</dbReference>
<dbReference type="GO" id="GO:0016423">
    <property type="term" value="F:tRNA (guanine) methyltransferase activity"/>
    <property type="evidence" value="ECO:0007669"/>
    <property type="project" value="TreeGrafter"/>
</dbReference>
<dbReference type="CDD" id="cd02440">
    <property type="entry name" value="AdoMet_MTases"/>
    <property type="match status" value="1"/>
</dbReference>